<dbReference type="Proteomes" id="UP000282438">
    <property type="component" value="Chromosome"/>
</dbReference>
<organism evidence="1 2">
    <name type="scientific">Iodobacter ciconiae</name>
    <dbReference type="NCBI Taxonomy" id="2496266"/>
    <lineage>
        <taxon>Bacteria</taxon>
        <taxon>Pseudomonadati</taxon>
        <taxon>Pseudomonadota</taxon>
        <taxon>Betaproteobacteria</taxon>
        <taxon>Neisseriales</taxon>
        <taxon>Chitinibacteraceae</taxon>
        <taxon>Iodobacter</taxon>
    </lineage>
</organism>
<dbReference type="KEGG" id="iod:EJO50_16840"/>
<sequence>MKDSASNLSLVAKRTLTTDGNNKIKVVEVQRYIVTIYVAAPGTPLVDKKLKPVGTSLPGHLYYSVFDFKPESKSLSFGFAPIISGQIIGVGAVHDDDEIHYVNPYYARTLEITKRQYDALREFGKDPVVFGFSLKYEHAKNNCVDFVWNALRHAGLKSTLSYAKMMDFVGLDHEGDLKPIDNVDAIKSIKAPFEKSNLNKEKNNPLPKNRNMLQKLLSENNDKNNQQRHV</sequence>
<dbReference type="AlphaFoldDB" id="A0A3S8ZWZ1"/>
<dbReference type="OrthoDB" id="8889124at2"/>
<dbReference type="RefSeq" id="WP_125976113.1">
    <property type="nucleotide sequence ID" value="NZ_CP034433.1"/>
</dbReference>
<protein>
    <submittedName>
        <fullName evidence="1">Uncharacterized protein</fullName>
    </submittedName>
</protein>
<keyword evidence="2" id="KW-1185">Reference proteome</keyword>
<proteinExistence type="predicted"/>
<dbReference type="EMBL" id="CP034433">
    <property type="protein sequence ID" value="AZN37986.1"/>
    <property type="molecule type" value="Genomic_DNA"/>
</dbReference>
<evidence type="ECO:0000313" key="2">
    <source>
        <dbReference type="Proteomes" id="UP000282438"/>
    </source>
</evidence>
<gene>
    <name evidence="1" type="ORF">EJO50_16840</name>
</gene>
<reference evidence="1 2" key="1">
    <citation type="submission" date="2018-12" db="EMBL/GenBank/DDBJ databases">
        <title>Complete genome sequence of Iodobacter sp. H11R3.</title>
        <authorList>
            <person name="Bae J.-W."/>
        </authorList>
    </citation>
    <scope>NUCLEOTIDE SEQUENCE [LARGE SCALE GENOMIC DNA]</scope>
    <source>
        <strain evidence="1 2">H11R3</strain>
    </source>
</reference>
<name>A0A3S8ZWZ1_9NEIS</name>
<accession>A0A3S8ZWZ1</accession>
<evidence type="ECO:0000313" key="1">
    <source>
        <dbReference type="EMBL" id="AZN37986.1"/>
    </source>
</evidence>